<sequence length="71" mass="8395">MTLKHKKYVYVQLDKNKYAKIRYLKSYEKAEKANDVNAYIILGKVVTRVSKKAKILKKEDLPVELRDKLPK</sequence>
<feature type="domain" description="DUF5622" evidence="1">
    <location>
        <begin position="3"/>
        <end position="70"/>
    </location>
</feature>
<dbReference type="InterPro" id="IPR041043">
    <property type="entry name" value="DUF5622"/>
</dbReference>
<dbReference type="Gene3D" id="3.30.160.830">
    <property type="match status" value="1"/>
</dbReference>
<protein>
    <submittedName>
        <fullName evidence="2">DUF5622 domain-containing protein</fullName>
    </submittedName>
</protein>
<gene>
    <name evidence="2" type="ORF">SJAV_22760</name>
</gene>
<dbReference type="RefSeq" id="WP_369609855.1">
    <property type="nucleotide sequence ID" value="NZ_AP031322.1"/>
</dbReference>
<dbReference type="Pfam" id="PF18533">
    <property type="entry name" value="DUF5622"/>
    <property type="match status" value="1"/>
</dbReference>
<accession>A0AAT9GTQ4</accession>
<dbReference type="KEGG" id="sjv:SJAV_22760"/>
<dbReference type="EMBL" id="AP031322">
    <property type="protein sequence ID" value="BFH74332.1"/>
    <property type="molecule type" value="Genomic_DNA"/>
</dbReference>
<evidence type="ECO:0000259" key="1">
    <source>
        <dbReference type="Pfam" id="PF18533"/>
    </source>
</evidence>
<dbReference type="GeneID" id="92355229"/>
<dbReference type="AlphaFoldDB" id="A0AAT9GTQ4"/>
<name>A0AAT9GTQ4_9CREN</name>
<proteinExistence type="predicted"/>
<organism evidence="2">
    <name type="scientific">Sulfurisphaera javensis</name>
    <dbReference type="NCBI Taxonomy" id="2049879"/>
    <lineage>
        <taxon>Archaea</taxon>
        <taxon>Thermoproteota</taxon>
        <taxon>Thermoprotei</taxon>
        <taxon>Sulfolobales</taxon>
        <taxon>Sulfolobaceae</taxon>
        <taxon>Sulfurisphaera</taxon>
    </lineage>
</organism>
<reference evidence="2" key="1">
    <citation type="submission" date="2024-03" db="EMBL/GenBank/DDBJ databases">
        <title>Complete genome sequence of Sulfurisphaera javensis strain KD-1.</title>
        <authorList>
            <person name="Sakai H."/>
            <person name="Nur N."/>
            <person name="Suwanto A."/>
            <person name="Kurosawa N."/>
        </authorList>
    </citation>
    <scope>NUCLEOTIDE SEQUENCE</scope>
    <source>
        <strain evidence="2">KD-1</strain>
    </source>
</reference>
<evidence type="ECO:0000313" key="2">
    <source>
        <dbReference type="EMBL" id="BFH74332.1"/>
    </source>
</evidence>